<name>A0AA45WJN6_9AQUI</name>
<keyword evidence="11" id="KW-1185">Reference proteome</keyword>
<dbReference type="PANTHER" id="PTHR34405">
    <property type="entry name" value="CRISPR-ASSOCIATED ENDORIBONUCLEASE CAS2"/>
    <property type="match status" value="1"/>
</dbReference>
<dbReference type="GO" id="GO:0046872">
    <property type="term" value="F:metal ion binding"/>
    <property type="evidence" value="ECO:0007669"/>
    <property type="project" value="UniProtKB-UniRule"/>
</dbReference>
<dbReference type="HAMAP" id="MF_01471">
    <property type="entry name" value="Cas2"/>
    <property type="match status" value="1"/>
</dbReference>
<comment type="function">
    <text evidence="9">CRISPR (clustered regularly interspaced short palindromic repeat), is an adaptive immune system that provides protection against mobile genetic elements (viruses, transposable elements and conjugative plasmids). CRISPR clusters contain sequences complementary to antecedent mobile elements and target invading nucleic acids. CRISPR clusters are transcribed and processed into CRISPR RNA (crRNA). Functions as a ssRNA-specific endoribonuclease. Involved in the integration of spacer DNA into the CRISPR cassette.</text>
</comment>
<dbReference type="InterPro" id="IPR021127">
    <property type="entry name" value="CRISPR_associated_Cas2"/>
</dbReference>
<dbReference type="Proteomes" id="UP001157947">
    <property type="component" value="Unassembled WGS sequence"/>
</dbReference>
<keyword evidence="4 9" id="KW-0479">Metal-binding</keyword>
<dbReference type="GO" id="GO:0016787">
    <property type="term" value="F:hydrolase activity"/>
    <property type="evidence" value="ECO:0007669"/>
    <property type="project" value="UniProtKB-KW"/>
</dbReference>
<evidence type="ECO:0000256" key="6">
    <source>
        <dbReference type="ARBA" id="ARBA00022801"/>
    </source>
</evidence>
<keyword evidence="5 9" id="KW-0255">Endonuclease</keyword>
<evidence type="ECO:0000256" key="7">
    <source>
        <dbReference type="ARBA" id="ARBA00022842"/>
    </source>
</evidence>
<reference evidence="10" key="1">
    <citation type="submission" date="2017-05" db="EMBL/GenBank/DDBJ databases">
        <authorList>
            <person name="Varghese N."/>
            <person name="Submissions S."/>
        </authorList>
    </citation>
    <scope>NUCLEOTIDE SEQUENCE</scope>
    <source>
        <strain evidence="10">DSM 18763</strain>
    </source>
</reference>
<evidence type="ECO:0000256" key="4">
    <source>
        <dbReference type="ARBA" id="ARBA00022723"/>
    </source>
</evidence>
<dbReference type="InterPro" id="IPR019199">
    <property type="entry name" value="Virulence_VapD/CRISPR_Cas2"/>
</dbReference>
<comment type="subunit">
    <text evidence="9">Homodimer, forms a heterotetramer with a Cas1 homodimer.</text>
</comment>
<keyword evidence="6 9" id="KW-0378">Hydrolase</keyword>
<proteinExistence type="inferred from homology"/>
<dbReference type="GO" id="GO:0004521">
    <property type="term" value="F:RNA endonuclease activity"/>
    <property type="evidence" value="ECO:0007669"/>
    <property type="project" value="InterPro"/>
</dbReference>
<evidence type="ECO:0000256" key="9">
    <source>
        <dbReference type="HAMAP-Rule" id="MF_01471"/>
    </source>
</evidence>
<feature type="binding site" evidence="9">
    <location>
        <position position="8"/>
    </location>
    <ligand>
        <name>Mg(2+)</name>
        <dbReference type="ChEBI" id="CHEBI:18420"/>
        <note>catalytic</note>
    </ligand>
</feature>
<dbReference type="CDD" id="cd09725">
    <property type="entry name" value="Cas2_I_II_III"/>
    <property type="match status" value="1"/>
</dbReference>
<comment type="caution">
    <text evidence="10">The sequence shown here is derived from an EMBL/GenBank/DDBJ whole genome shotgun (WGS) entry which is preliminary data.</text>
</comment>
<evidence type="ECO:0000256" key="1">
    <source>
        <dbReference type="ARBA" id="ARBA00001946"/>
    </source>
</evidence>
<gene>
    <name evidence="9" type="primary">cas2</name>
    <name evidence="10" type="ORF">SAMN06264868_1031</name>
</gene>
<keyword evidence="8 9" id="KW-0051">Antiviral defense</keyword>
<dbReference type="SUPFAM" id="SSF143430">
    <property type="entry name" value="TTP0101/SSO1404-like"/>
    <property type="match status" value="1"/>
</dbReference>
<keyword evidence="3 9" id="KW-0540">Nuclease</keyword>
<keyword evidence="7 9" id="KW-0460">Magnesium</keyword>
<dbReference type="EC" id="3.1.-.-" evidence="9"/>
<evidence type="ECO:0000313" key="10">
    <source>
        <dbReference type="EMBL" id="SMP04123.1"/>
    </source>
</evidence>
<dbReference type="Gene3D" id="3.30.70.240">
    <property type="match status" value="1"/>
</dbReference>
<dbReference type="GO" id="GO:0043571">
    <property type="term" value="P:maintenance of CRISPR repeat elements"/>
    <property type="evidence" value="ECO:0007669"/>
    <property type="project" value="UniProtKB-UniRule"/>
</dbReference>
<organism evidence="10 11">
    <name type="scientific">Venenivibrio stagnispumantis</name>
    <dbReference type="NCBI Taxonomy" id="407998"/>
    <lineage>
        <taxon>Bacteria</taxon>
        <taxon>Pseudomonadati</taxon>
        <taxon>Aquificota</taxon>
        <taxon>Aquificia</taxon>
        <taxon>Aquificales</taxon>
        <taxon>Hydrogenothermaceae</taxon>
        <taxon>Venenivibrio</taxon>
    </lineage>
</organism>
<protein>
    <recommendedName>
        <fullName evidence="9">CRISPR-associated endoribonuclease Cas2</fullName>
        <ecNumber evidence="9">3.1.-.-</ecNumber>
    </recommendedName>
</protein>
<dbReference type="PANTHER" id="PTHR34405:SF1">
    <property type="entry name" value="CRISPR-ASSOCIATED ENDORIBONUCLEASE CAS2"/>
    <property type="match status" value="1"/>
</dbReference>
<dbReference type="EMBL" id="FXTX01000003">
    <property type="protein sequence ID" value="SMP04123.1"/>
    <property type="molecule type" value="Genomic_DNA"/>
</dbReference>
<comment type="similarity">
    <text evidence="2 9">Belongs to the CRISPR-associated endoribonuclease Cas2 protein family.</text>
</comment>
<dbReference type="Pfam" id="PF09827">
    <property type="entry name" value="CRISPR_Cas2"/>
    <property type="match status" value="1"/>
</dbReference>
<evidence type="ECO:0000313" key="11">
    <source>
        <dbReference type="Proteomes" id="UP001157947"/>
    </source>
</evidence>
<accession>A0AA45WJN6</accession>
<evidence type="ECO:0000256" key="5">
    <source>
        <dbReference type="ARBA" id="ARBA00022759"/>
    </source>
</evidence>
<dbReference type="GO" id="GO:0051607">
    <property type="term" value="P:defense response to virus"/>
    <property type="evidence" value="ECO:0007669"/>
    <property type="project" value="UniProtKB-UniRule"/>
</dbReference>
<dbReference type="AlphaFoldDB" id="A0AA45WJN6"/>
<evidence type="ECO:0000256" key="8">
    <source>
        <dbReference type="ARBA" id="ARBA00023118"/>
    </source>
</evidence>
<evidence type="ECO:0000256" key="3">
    <source>
        <dbReference type="ARBA" id="ARBA00022722"/>
    </source>
</evidence>
<evidence type="ECO:0000256" key="2">
    <source>
        <dbReference type="ARBA" id="ARBA00009959"/>
    </source>
</evidence>
<dbReference type="NCBIfam" id="TIGR01573">
    <property type="entry name" value="cas2"/>
    <property type="match status" value="1"/>
</dbReference>
<comment type="cofactor">
    <cofactor evidence="1 9">
        <name>Mg(2+)</name>
        <dbReference type="ChEBI" id="CHEBI:18420"/>
    </cofactor>
</comment>
<dbReference type="RefSeq" id="WP_265133885.1">
    <property type="nucleotide sequence ID" value="NZ_FXTX01000003.1"/>
</dbReference>
<sequence>MFVILVYDANEKRVQKFHKICKKYLTWVQNSVFEGEISEANLRILIDELEEIMDIKEDSILIYKFRTKKYYDRETIGIPKPSHEDLFI</sequence>